<dbReference type="AlphaFoldDB" id="A0A822Z4Q8"/>
<comment type="caution">
    <text evidence="2">The sequence shown here is derived from an EMBL/GenBank/DDBJ whole genome shotgun (WGS) entry which is preliminary data.</text>
</comment>
<dbReference type="EMBL" id="DUZY01000005">
    <property type="protein sequence ID" value="DAD39543.1"/>
    <property type="molecule type" value="Genomic_DNA"/>
</dbReference>
<dbReference type="Pfam" id="PF00407">
    <property type="entry name" value="Bet_v_1"/>
    <property type="match status" value="1"/>
</dbReference>
<sequence length="115" mass="13346">MPHESHRTEVLKGDGKGLGSATRYNYALDGNTVLSLDAKIEVLDEEKNLITFRCYDGDFLKHYKDCKFHIQVITEDHKNLVRYSMEYEKIDERVPEPTDYMEFGLKMLEGIDVLA</sequence>
<evidence type="ECO:0000313" key="2">
    <source>
        <dbReference type="EMBL" id="DAD39543.1"/>
    </source>
</evidence>
<dbReference type="SUPFAM" id="SSF55961">
    <property type="entry name" value="Bet v1-like"/>
    <property type="match status" value="1"/>
</dbReference>
<accession>A0A822Z4Q8</accession>
<proteinExistence type="predicted"/>
<evidence type="ECO:0000259" key="1">
    <source>
        <dbReference type="SMART" id="SM01037"/>
    </source>
</evidence>
<reference evidence="2 3" key="1">
    <citation type="journal article" date="2020" name="Mol. Biol. Evol.">
        <title>Distinct Expression and Methylation Patterns for Genes with Different Fates following a Single Whole-Genome Duplication in Flowering Plants.</title>
        <authorList>
            <person name="Shi T."/>
            <person name="Rahmani R.S."/>
            <person name="Gugger P.F."/>
            <person name="Wang M."/>
            <person name="Li H."/>
            <person name="Zhang Y."/>
            <person name="Li Z."/>
            <person name="Wang Q."/>
            <person name="Van de Peer Y."/>
            <person name="Marchal K."/>
            <person name="Chen J."/>
        </authorList>
    </citation>
    <scope>NUCLEOTIDE SEQUENCE [LARGE SCALE GENOMIC DNA]</scope>
    <source>
        <tissue evidence="2">Leaf</tissue>
    </source>
</reference>
<evidence type="ECO:0000313" key="3">
    <source>
        <dbReference type="Proteomes" id="UP000607653"/>
    </source>
</evidence>
<name>A0A822Z4Q8_NELNU</name>
<dbReference type="SMART" id="SM01037">
    <property type="entry name" value="Bet_v_1"/>
    <property type="match status" value="1"/>
</dbReference>
<dbReference type="PANTHER" id="PTHR31907">
    <property type="entry name" value="MLP-LIKE PROTEIN 423"/>
    <property type="match status" value="1"/>
</dbReference>
<dbReference type="GO" id="GO:0006952">
    <property type="term" value="P:defense response"/>
    <property type="evidence" value="ECO:0007669"/>
    <property type="project" value="InterPro"/>
</dbReference>
<dbReference type="Gene3D" id="3.30.530.20">
    <property type="match status" value="1"/>
</dbReference>
<feature type="domain" description="Bet v I/Major latex protein" evidence="1">
    <location>
        <begin position="2"/>
        <end position="115"/>
    </location>
</feature>
<dbReference type="InterPro" id="IPR000916">
    <property type="entry name" value="Bet_v_I/MLP"/>
</dbReference>
<gene>
    <name evidence="2" type="ORF">HUJ06_013866</name>
</gene>
<keyword evidence="3" id="KW-1185">Reference proteome</keyword>
<protein>
    <recommendedName>
        <fullName evidence="1">Bet v I/Major latex protein domain-containing protein</fullName>
    </recommendedName>
</protein>
<organism evidence="2 3">
    <name type="scientific">Nelumbo nucifera</name>
    <name type="common">Sacred lotus</name>
    <dbReference type="NCBI Taxonomy" id="4432"/>
    <lineage>
        <taxon>Eukaryota</taxon>
        <taxon>Viridiplantae</taxon>
        <taxon>Streptophyta</taxon>
        <taxon>Embryophyta</taxon>
        <taxon>Tracheophyta</taxon>
        <taxon>Spermatophyta</taxon>
        <taxon>Magnoliopsida</taxon>
        <taxon>Proteales</taxon>
        <taxon>Nelumbonaceae</taxon>
        <taxon>Nelumbo</taxon>
    </lineage>
</organism>
<dbReference type="InterPro" id="IPR023393">
    <property type="entry name" value="START-like_dom_sf"/>
</dbReference>
<dbReference type="InterPro" id="IPR051761">
    <property type="entry name" value="MLP-like_ligand-binding"/>
</dbReference>
<dbReference type="Proteomes" id="UP000607653">
    <property type="component" value="Unassembled WGS sequence"/>
</dbReference>